<protein>
    <submittedName>
        <fullName evidence="1">Uncharacterized protein</fullName>
    </submittedName>
</protein>
<sequence length="218" mass="24840">MVNFPDNTWVEVINLIHGPDGGLSRPSAARRRSGCWGTIVSFSNHFQLVTNAIGSSKWTWSLDPSRVYTVSSMRSHIDNLVLTHSDGRWNWNPLVPGKWITSLWDVGSQEKFGFKCEIGGVLDSSHSSCRGLLDCKSRIGGHQRLLVLHEAIMLVFLWVVWRYINALAHGPSIKSHTVLASEVQVLSHLWINARKRRGQNLSWYDWCFDPVLECYRKL</sequence>
<keyword evidence="2" id="KW-1185">Reference proteome</keyword>
<dbReference type="Proteomes" id="UP000235145">
    <property type="component" value="Unassembled WGS sequence"/>
</dbReference>
<dbReference type="AlphaFoldDB" id="A0A9R1XJJ9"/>
<organism evidence="1 2">
    <name type="scientific">Lactuca sativa</name>
    <name type="common">Garden lettuce</name>
    <dbReference type="NCBI Taxonomy" id="4236"/>
    <lineage>
        <taxon>Eukaryota</taxon>
        <taxon>Viridiplantae</taxon>
        <taxon>Streptophyta</taxon>
        <taxon>Embryophyta</taxon>
        <taxon>Tracheophyta</taxon>
        <taxon>Spermatophyta</taxon>
        <taxon>Magnoliopsida</taxon>
        <taxon>eudicotyledons</taxon>
        <taxon>Gunneridae</taxon>
        <taxon>Pentapetalae</taxon>
        <taxon>asterids</taxon>
        <taxon>campanulids</taxon>
        <taxon>Asterales</taxon>
        <taxon>Asteraceae</taxon>
        <taxon>Cichorioideae</taxon>
        <taxon>Cichorieae</taxon>
        <taxon>Lactucinae</taxon>
        <taxon>Lactuca</taxon>
    </lineage>
</organism>
<accession>A0A9R1XJJ9</accession>
<comment type="caution">
    <text evidence="1">The sequence shown here is derived from an EMBL/GenBank/DDBJ whole genome shotgun (WGS) entry which is preliminary data.</text>
</comment>
<evidence type="ECO:0000313" key="1">
    <source>
        <dbReference type="EMBL" id="KAJ0212224.1"/>
    </source>
</evidence>
<gene>
    <name evidence="1" type="ORF">LSAT_V11C400158780</name>
</gene>
<evidence type="ECO:0000313" key="2">
    <source>
        <dbReference type="Proteomes" id="UP000235145"/>
    </source>
</evidence>
<reference evidence="1 2" key="1">
    <citation type="journal article" date="2017" name="Nat. Commun.">
        <title>Genome assembly with in vitro proximity ligation data and whole-genome triplication in lettuce.</title>
        <authorList>
            <person name="Reyes-Chin-Wo S."/>
            <person name="Wang Z."/>
            <person name="Yang X."/>
            <person name="Kozik A."/>
            <person name="Arikit S."/>
            <person name="Song C."/>
            <person name="Xia L."/>
            <person name="Froenicke L."/>
            <person name="Lavelle D.O."/>
            <person name="Truco M.J."/>
            <person name="Xia R."/>
            <person name="Zhu S."/>
            <person name="Xu C."/>
            <person name="Xu H."/>
            <person name="Xu X."/>
            <person name="Cox K."/>
            <person name="Korf I."/>
            <person name="Meyers B.C."/>
            <person name="Michelmore R.W."/>
        </authorList>
    </citation>
    <scope>NUCLEOTIDE SEQUENCE [LARGE SCALE GENOMIC DNA]</scope>
    <source>
        <strain evidence="2">cv. Salinas</strain>
        <tissue evidence="1">Seedlings</tissue>
    </source>
</reference>
<name>A0A9R1XJJ9_LACSA</name>
<dbReference type="EMBL" id="NBSK02000004">
    <property type="protein sequence ID" value="KAJ0212224.1"/>
    <property type="molecule type" value="Genomic_DNA"/>
</dbReference>
<proteinExistence type="predicted"/>